<comment type="subcellular location">
    <subcellularLocation>
        <location evidence="1">Cell envelope</location>
    </subcellularLocation>
</comment>
<evidence type="ECO:0000256" key="4">
    <source>
        <dbReference type="ARBA" id="ARBA00023284"/>
    </source>
</evidence>
<proteinExistence type="predicted"/>
<dbReference type="PANTHER" id="PTHR42852">
    <property type="entry name" value="THIOL:DISULFIDE INTERCHANGE PROTEIN DSBE"/>
    <property type="match status" value="1"/>
</dbReference>
<organism evidence="7 8">
    <name type="scientific">Shewanella corallii</name>
    <dbReference type="NCBI Taxonomy" id="560080"/>
    <lineage>
        <taxon>Bacteria</taxon>
        <taxon>Pseudomonadati</taxon>
        <taxon>Pseudomonadota</taxon>
        <taxon>Gammaproteobacteria</taxon>
        <taxon>Alteromonadales</taxon>
        <taxon>Shewanellaceae</taxon>
        <taxon>Shewanella</taxon>
    </lineage>
</organism>
<dbReference type="EMBL" id="JAKIKT010000017">
    <property type="protein sequence ID" value="MCL2916581.1"/>
    <property type="molecule type" value="Genomic_DNA"/>
</dbReference>
<dbReference type="RefSeq" id="WP_249251085.1">
    <property type="nucleotide sequence ID" value="NZ_JAKIKT010000017.1"/>
</dbReference>
<dbReference type="Proteomes" id="UP001202831">
    <property type="component" value="Unassembled WGS sequence"/>
</dbReference>
<dbReference type="InterPro" id="IPR017937">
    <property type="entry name" value="Thioredoxin_CS"/>
</dbReference>
<dbReference type="CDD" id="cd02966">
    <property type="entry name" value="TlpA_like_family"/>
    <property type="match status" value="1"/>
</dbReference>
<evidence type="ECO:0000313" key="7">
    <source>
        <dbReference type="EMBL" id="MCL2916581.1"/>
    </source>
</evidence>
<name>A0ABT0NDP6_9GAMM</name>
<dbReference type="InterPro" id="IPR013766">
    <property type="entry name" value="Thioredoxin_domain"/>
</dbReference>
<reference evidence="7 8" key="1">
    <citation type="submission" date="2022-01" db="EMBL/GenBank/DDBJ databases">
        <title>Whole genome-based taxonomy of the Shewanellaceae.</title>
        <authorList>
            <person name="Martin-Rodriguez A.J."/>
        </authorList>
    </citation>
    <scope>NUCLEOTIDE SEQUENCE [LARGE SCALE GENOMIC DNA]</scope>
    <source>
        <strain evidence="7 8">DSM 21332</strain>
    </source>
</reference>
<dbReference type="InterPro" id="IPR050553">
    <property type="entry name" value="Thioredoxin_ResA/DsbE_sf"/>
</dbReference>
<dbReference type="PANTHER" id="PTHR42852:SF6">
    <property type="entry name" value="THIOL:DISULFIDE INTERCHANGE PROTEIN DSBE"/>
    <property type="match status" value="1"/>
</dbReference>
<feature type="chain" id="PRO_5045173726" evidence="5">
    <location>
        <begin position="21"/>
        <end position="198"/>
    </location>
</feature>
<dbReference type="Gene3D" id="3.40.30.10">
    <property type="entry name" value="Glutaredoxin"/>
    <property type="match status" value="1"/>
</dbReference>
<keyword evidence="3" id="KW-1015">Disulfide bond</keyword>
<keyword evidence="2" id="KW-0201">Cytochrome c-type biogenesis</keyword>
<sequence>MKPILSIALVLSLLSGVAQAYPGMQPHPQENSGSTVDKVQLLPKSYPIEAIPFQTEDGKSVDFSQYKGKVVMVNMWATWCPPCVRELPALEELSHQFGKDDFVVLPISIDAEGQKQVQPFLKDLGMPDFTSYYDPQQKLGQVFPLDYIPATFILDQNGDLVAFVRSYVDWNDKKAVELIGNLIAKKPGNRAETAKLAE</sequence>
<feature type="domain" description="Thioredoxin" evidence="6">
    <location>
        <begin position="42"/>
        <end position="184"/>
    </location>
</feature>
<dbReference type="InterPro" id="IPR013740">
    <property type="entry name" value="Redoxin"/>
</dbReference>
<evidence type="ECO:0000259" key="6">
    <source>
        <dbReference type="PROSITE" id="PS51352"/>
    </source>
</evidence>
<keyword evidence="8" id="KW-1185">Reference proteome</keyword>
<evidence type="ECO:0000313" key="8">
    <source>
        <dbReference type="Proteomes" id="UP001202831"/>
    </source>
</evidence>
<protein>
    <submittedName>
        <fullName evidence="7">TlpA family protein disulfide reductase</fullName>
    </submittedName>
</protein>
<dbReference type="SUPFAM" id="SSF52833">
    <property type="entry name" value="Thioredoxin-like"/>
    <property type="match status" value="1"/>
</dbReference>
<keyword evidence="5" id="KW-0732">Signal</keyword>
<keyword evidence="4" id="KW-0676">Redox-active center</keyword>
<evidence type="ECO:0000256" key="2">
    <source>
        <dbReference type="ARBA" id="ARBA00022748"/>
    </source>
</evidence>
<feature type="signal peptide" evidence="5">
    <location>
        <begin position="1"/>
        <end position="20"/>
    </location>
</feature>
<evidence type="ECO:0000256" key="5">
    <source>
        <dbReference type="SAM" id="SignalP"/>
    </source>
</evidence>
<comment type="caution">
    <text evidence="7">The sequence shown here is derived from an EMBL/GenBank/DDBJ whole genome shotgun (WGS) entry which is preliminary data.</text>
</comment>
<evidence type="ECO:0000256" key="3">
    <source>
        <dbReference type="ARBA" id="ARBA00023157"/>
    </source>
</evidence>
<dbReference type="InterPro" id="IPR036249">
    <property type="entry name" value="Thioredoxin-like_sf"/>
</dbReference>
<dbReference type="PROSITE" id="PS51352">
    <property type="entry name" value="THIOREDOXIN_2"/>
    <property type="match status" value="1"/>
</dbReference>
<evidence type="ECO:0000256" key="1">
    <source>
        <dbReference type="ARBA" id="ARBA00004196"/>
    </source>
</evidence>
<dbReference type="Pfam" id="PF08534">
    <property type="entry name" value="Redoxin"/>
    <property type="match status" value="1"/>
</dbReference>
<gene>
    <name evidence="7" type="ORF">L2725_22865</name>
</gene>
<accession>A0ABT0NDP6</accession>
<dbReference type="PROSITE" id="PS00194">
    <property type="entry name" value="THIOREDOXIN_1"/>
    <property type="match status" value="1"/>
</dbReference>